<evidence type="ECO:0000259" key="1">
    <source>
        <dbReference type="Pfam" id="PF01593"/>
    </source>
</evidence>
<dbReference type="InterPro" id="IPR002937">
    <property type="entry name" value="Amino_oxidase"/>
</dbReference>
<proteinExistence type="predicted"/>
<dbReference type="Gene3D" id="3.50.50.60">
    <property type="entry name" value="FAD/NAD(P)-binding domain"/>
    <property type="match status" value="1"/>
</dbReference>
<gene>
    <name evidence="2" type="ORF">DS031_22050</name>
</gene>
<organism evidence="2 3">
    <name type="scientific">Bacillus taeanensis</name>
    <dbReference type="NCBI Taxonomy" id="273032"/>
    <lineage>
        <taxon>Bacteria</taxon>
        <taxon>Bacillati</taxon>
        <taxon>Bacillota</taxon>
        <taxon>Bacilli</taxon>
        <taxon>Bacillales</taxon>
        <taxon>Bacillaceae</taxon>
        <taxon>Bacillus</taxon>
    </lineage>
</organism>
<comment type="caution">
    <text evidence="2">The sequence shown here is derived from an EMBL/GenBank/DDBJ whole genome shotgun (WGS) entry which is preliminary data.</text>
</comment>
<dbReference type="InterPro" id="IPR036188">
    <property type="entry name" value="FAD/NAD-bd_sf"/>
</dbReference>
<dbReference type="PANTHER" id="PTHR42923">
    <property type="entry name" value="PROTOPORPHYRINOGEN OXIDASE"/>
    <property type="match status" value="1"/>
</dbReference>
<accession>A0A366XRU6</accession>
<dbReference type="EMBL" id="QOCW01000036">
    <property type="protein sequence ID" value="RBW67489.1"/>
    <property type="molecule type" value="Genomic_DNA"/>
</dbReference>
<dbReference type="SUPFAM" id="SSF51905">
    <property type="entry name" value="FAD/NAD(P)-binding domain"/>
    <property type="match status" value="1"/>
</dbReference>
<dbReference type="AlphaFoldDB" id="A0A366XRU6"/>
<dbReference type="PANTHER" id="PTHR42923:SF46">
    <property type="entry name" value="AMINE OXIDASE"/>
    <property type="match status" value="1"/>
</dbReference>
<keyword evidence="3" id="KW-1185">Reference proteome</keyword>
<dbReference type="Proteomes" id="UP000253314">
    <property type="component" value="Unassembled WGS sequence"/>
</dbReference>
<name>A0A366XRU6_9BACI</name>
<dbReference type="OrthoDB" id="9814556at2"/>
<dbReference type="RefSeq" id="WP_113808326.1">
    <property type="nucleotide sequence ID" value="NZ_QOCW01000036.1"/>
</dbReference>
<dbReference type="GO" id="GO:0016491">
    <property type="term" value="F:oxidoreductase activity"/>
    <property type="evidence" value="ECO:0007669"/>
    <property type="project" value="InterPro"/>
</dbReference>
<sequence>MRKKVIIFGGGVAGMSAAHELIERGFDVCVYELQSTPGGKARSIKVPNSGIDGKKELPGEHGFRFFPRFYKHIIDTMKRIPYEGKRSVYDNLVEAENMGVARFDKSLESFPLGFPKSIRDFKSKIRILFDKSWGLSESEIDFFVERLWQVMTSCKERRMEEYERISWWEYLEGDIQSEAFQNMFTGITRSLVAAKAREASMKTIGTMLSQIILDCILPGPSNDRLLNGPTNDVWIDPWLKYLRNRGIQYFTNAKIVSIQCEKGMVTDAIIYRNGKNISVKGDYYLSAMPVEAMEKLITKEMIHADPSLKGMKQLSKSVDWMNGIQFFLRRDIPIVHGHIIFLDAPWALTAVSQPQFWPDIDLRKYGDGTVKGILSIDISEWNMPGILYGKKASDCTKEEIKDEVWAQLKKGLNNDRVILQDEDIHSWFLDPDIVLNNSKMSNLEPLLVNKINTWNLRPYAYTRIPNLFLASDYVRTNTDLATMEAANEAARRAVNNILDISKSKAQKCKIWDMFDYELLTPWHIHDYDRYQKGLPWNGKCSINRRIISFIRYIVKYFLNK</sequence>
<dbReference type="InterPro" id="IPR050464">
    <property type="entry name" value="Zeta_carotene_desat/Oxidored"/>
</dbReference>
<evidence type="ECO:0000313" key="3">
    <source>
        <dbReference type="Proteomes" id="UP000253314"/>
    </source>
</evidence>
<reference evidence="2 3" key="1">
    <citation type="submission" date="2018-07" db="EMBL/GenBank/DDBJ databases">
        <title>Lottiidibacillus patelloidae gen. nov., sp. nov., isolated from the intestinal tract of a marine limpet and the reclassification of B. taeanensis BH030017T, B. algicola KMM 3737T and B. hwajinpoensis SW-72T as genus Lottiidibacillus.</title>
        <authorList>
            <person name="Liu R."/>
            <person name="Huang Z."/>
        </authorList>
    </citation>
    <scope>NUCLEOTIDE SEQUENCE [LARGE SCALE GENOMIC DNA]</scope>
    <source>
        <strain evidence="2 3">BH030017</strain>
    </source>
</reference>
<evidence type="ECO:0000313" key="2">
    <source>
        <dbReference type="EMBL" id="RBW67489.1"/>
    </source>
</evidence>
<feature type="domain" description="Amine oxidase" evidence="1">
    <location>
        <begin position="12"/>
        <end position="498"/>
    </location>
</feature>
<protein>
    <submittedName>
        <fullName evidence="2">Phytoene dehydrogenase</fullName>
    </submittedName>
</protein>
<dbReference type="Pfam" id="PF01593">
    <property type="entry name" value="Amino_oxidase"/>
    <property type="match status" value="1"/>
</dbReference>